<comment type="caution">
    <text evidence="1">The sequence shown here is derived from an EMBL/GenBank/DDBJ whole genome shotgun (WGS) entry which is preliminary data.</text>
</comment>
<dbReference type="GO" id="GO:0005634">
    <property type="term" value="C:nucleus"/>
    <property type="evidence" value="ECO:0007669"/>
    <property type="project" value="TreeGrafter"/>
</dbReference>
<evidence type="ECO:0000313" key="2">
    <source>
        <dbReference type="Proteomes" id="UP001459277"/>
    </source>
</evidence>
<evidence type="ECO:0000313" key="1">
    <source>
        <dbReference type="EMBL" id="KAL0010852.1"/>
    </source>
</evidence>
<dbReference type="Gene3D" id="3.30.530.20">
    <property type="match status" value="1"/>
</dbReference>
<dbReference type="Proteomes" id="UP001459277">
    <property type="component" value="Unassembled WGS sequence"/>
</dbReference>
<evidence type="ECO:0008006" key="3">
    <source>
        <dbReference type="Google" id="ProtNLM"/>
    </source>
</evidence>
<proteinExistence type="predicted"/>
<gene>
    <name evidence="1" type="ORF">SO802_005960</name>
</gene>
<name>A0AAW2DJK2_9ROSI</name>
<dbReference type="GO" id="GO:0038023">
    <property type="term" value="F:signaling receptor activity"/>
    <property type="evidence" value="ECO:0007669"/>
    <property type="project" value="TreeGrafter"/>
</dbReference>
<accession>A0AAW2DJK2</accession>
<dbReference type="GO" id="GO:0010427">
    <property type="term" value="F:abscisic acid binding"/>
    <property type="evidence" value="ECO:0007669"/>
    <property type="project" value="TreeGrafter"/>
</dbReference>
<dbReference type="PANTHER" id="PTHR31213:SF19">
    <property type="entry name" value="BET V I_MAJOR LATEX PROTEIN DOMAIN-CONTAINING PROTEIN"/>
    <property type="match status" value="1"/>
</dbReference>
<dbReference type="EMBL" id="JAZDWU010000002">
    <property type="protein sequence ID" value="KAL0010852.1"/>
    <property type="molecule type" value="Genomic_DNA"/>
</dbReference>
<organism evidence="1 2">
    <name type="scientific">Lithocarpus litseifolius</name>
    <dbReference type="NCBI Taxonomy" id="425828"/>
    <lineage>
        <taxon>Eukaryota</taxon>
        <taxon>Viridiplantae</taxon>
        <taxon>Streptophyta</taxon>
        <taxon>Embryophyta</taxon>
        <taxon>Tracheophyta</taxon>
        <taxon>Spermatophyta</taxon>
        <taxon>Magnoliopsida</taxon>
        <taxon>eudicotyledons</taxon>
        <taxon>Gunneridae</taxon>
        <taxon>Pentapetalae</taxon>
        <taxon>rosids</taxon>
        <taxon>fabids</taxon>
        <taxon>Fagales</taxon>
        <taxon>Fagaceae</taxon>
        <taxon>Lithocarpus</taxon>
    </lineage>
</organism>
<dbReference type="AlphaFoldDB" id="A0AAW2DJK2"/>
<protein>
    <recommendedName>
        <fullName evidence="3">Bet v I/Major latex protein domain-containing protein</fullName>
    </recommendedName>
</protein>
<dbReference type="InterPro" id="IPR050279">
    <property type="entry name" value="Plant_def-hormone_signal"/>
</dbReference>
<dbReference type="GO" id="GO:0009738">
    <property type="term" value="P:abscisic acid-activated signaling pathway"/>
    <property type="evidence" value="ECO:0007669"/>
    <property type="project" value="TreeGrafter"/>
</dbReference>
<keyword evidence="2" id="KW-1185">Reference proteome</keyword>
<dbReference type="SUPFAM" id="SSF55961">
    <property type="entry name" value="Bet v1-like"/>
    <property type="match status" value="1"/>
</dbReference>
<sequence>MIQTRHADTGTCWYDIVDKFELTEDDGGIGTILKLTFPPVTSSLFIKLSFLEFGTPGFTDYKEKFTKLDNEKHLKEAEVIEGGYLELGFTFHRTRVEVIEMDSDTCILRTTIKYDVKEEAAANSSYATIDAVAKLAELAKNHLIKNKASKDTH</sequence>
<dbReference type="GO" id="GO:0004864">
    <property type="term" value="F:protein phosphatase inhibitor activity"/>
    <property type="evidence" value="ECO:0007669"/>
    <property type="project" value="TreeGrafter"/>
</dbReference>
<dbReference type="InterPro" id="IPR023393">
    <property type="entry name" value="START-like_dom_sf"/>
</dbReference>
<dbReference type="GO" id="GO:0005737">
    <property type="term" value="C:cytoplasm"/>
    <property type="evidence" value="ECO:0007669"/>
    <property type="project" value="TreeGrafter"/>
</dbReference>
<reference evidence="1 2" key="1">
    <citation type="submission" date="2024-01" db="EMBL/GenBank/DDBJ databases">
        <title>A telomere-to-telomere, gap-free genome of sweet tea (Lithocarpus litseifolius).</title>
        <authorList>
            <person name="Zhou J."/>
        </authorList>
    </citation>
    <scope>NUCLEOTIDE SEQUENCE [LARGE SCALE GENOMIC DNA]</scope>
    <source>
        <strain evidence="1">Zhou-2022a</strain>
        <tissue evidence="1">Leaf</tissue>
    </source>
</reference>
<dbReference type="PANTHER" id="PTHR31213">
    <property type="entry name" value="OS08G0374000 PROTEIN-RELATED"/>
    <property type="match status" value="1"/>
</dbReference>